<dbReference type="Pfam" id="PF11191">
    <property type="entry name" value="DUF2782"/>
    <property type="match status" value="1"/>
</dbReference>
<dbReference type="AlphaFoldDB" id="A0A7C1B0G0"/>
<dbReference type="EMBL" id="DQZW01000012">
    <property type="protein sequence ID" value="HDL89321.1"/>
    <property type="molecule type" value="Genomic_DNA"/>
</dbReference>
<dbReference type="InterPro" id="IPR021357">
    <property type="entry name" value="DUF2782"/>
</dbReference>
<sequence>MRHTIVFLCLIAAFSVAAEETSLQLLLEPPTLPSAVQSGENLEPELELPTIPLAVQSGESLEPEITIKRGDDGEIIHEHRVNGSIYMVKIVPSSGPAYYLVDHDGDGNMETRYNDLDKELNVPQWLLHSW</sequence>
<dbReference type="Proteomes" id="UP000886355">
    <property type="component" value="Unassembled WGS sequence"/>
</dbReference>
<evidence type="ECO:0000256" key="1">
    <source>
        <dbReference type="SAM" id="SignalP"/>
    </source>
</evidence>
<feature type="chain" id="PRO_5028354190" evidence="1">
    <location>
        <begin position="19"/>
        <end position="130"/>
    </location>
</feature>
<organism evidence="2">
    <name type="scientific">Thermodesulforhabdus norvegica</name>
    <dbReference type="NCBI Taxonomy" id="39841"/>
    <lineage>
        <taxon>Bacteria</taxon>
        <taxon>Pseudomonadati</taxon>
        <taxon>Thermodesulfobacteriota</taxon>
        <taxon>Syntrophobacteria</taxon>
        <taxon>Syntrophobacterales</taxon>
        <taxon>Thermodesulforhabdaceae</taxon>
        <taxon>Thermodesulforhabdus</taxon>
    </lineage>
</organism>
<keyword evidence="1" id="KW-0732">Signal</keyword>
<proteinExistence type="predicted"/>
<reference evidence="2" key="1">
    <citation type="journal article" date="2020" name="mSystems">
        <title>Genome- and Community-Level Interaction Insights into Carbon Utilization and Element Cycling Functions of Hydrothermarchaeota in Hydrothermal Sediment.</title>
        <authorList>
            <person name="Zhou Z."/>
            <person name="Liu Y."/>
            <person name="Xu W."/>
            <person name="Pan J."/>
            <person name="Luo Z.H."/>
            <person name="Li M."/>
        </authorList>
    </citation>
    <scope>NUCLEOTIDE SEQUENCE [LARGE SCALE GENOMIC DNA]</scope>
    <source>
        <strain evidence="2">HyVt-19</strain>
    </source>
</reference>
<accession>A0A7C1B0G0</accession>
<evidence type="ECO:0000313" key="2">
    <source>
        <dbReference type="EMBL" id="HDL89321.1"/>
    </source>
</evidence>
<feature type="signal peptide" evidence="1">
    <location>
        <begin position="1"/>
        <end position="18"/>
    </location>
</feature>
<name>A0A7C1B0G0_9BACT</name>
<dbReference type="Gene3D" id="2.20.130.30">
    <property type="entry name" value="Protein of unknown function DUF2782"/>
    <property type="match status" value="1"/>
</dbReference>
<protein>
    <submittedName>
        <fullName evidence="2">DUF2782 domain-containing protein</fullName>
    </submittedName>
</protein>
<comment type="caution">
    <text evidence="2">The sequence shown here is derived from an EMBL/GenBank/DDBJ whole genome shotgun (WGS) entry which is preliminary data.</text>
</comment>
<gene>
    <name evidence="2" type="ORF">ENG14_00265</name>
</gene>